<protein>
    <submittedName>
        <fullName evidence="2">Uncharacterized protein</fullName>
    </submittedName>
</protein>
<name>A0A821RB63_9BILA</name>
<evidence type="ECO:0000313" key="2">
    <source>
        <dbReference type="EMBL" id="CAF4840651.1"/>
    </source>
</evidence>
<gene>
    <name evidence="1" type="ORF">KIK155_LOCUS31206</name>
    <name evidence="2" type="ORF">TOA249_LOCUS26041</name>
</gene>
<accession>A0A821RB63</accession>
<evidence type="ECO:0000313" key="1">
    <source>
        <dbReference type="EMBL" id="CAF3778053.1"/>
    </source>
</evidence>
<organism evidence="2 3">
    <name type="scientific">Rotaria socialis</name>
    <dbReference type="NCBI Taxonomy" id="392032"/>
    <lineage>
        <taxon>Eukaryota</taxon>
        <taxon>Metazoa</taxon>
        <taxon>Spiralia</taxon>
        <taxon>Gnathifera</taxon>
        <taxon>Rotifera</taxon>
        <taxon>Eurotatoria</taxon>
        <taxon>Bdelloidea</taxon>
        <taxon>Philodinida</taxon>
        <taxon>Philodinidae</taxon>
        <taxon>Rotaria</taxon>
    </lineage>
</organism>
<proteinExistence type="predicted"/>
<dbReference type="Proteomes" id="UP000663865">
    <property type="component" value="Unassembled WGS sequence"/>
</dbReference>
<dbReference type="Proteomes" id="UP000663838">
    <property type="component" value="Unassembled WGS sequence"/>
</dbReference>
<evidence type="ECO:0000313" key="3">
    <source>
        <dbReference type="Proteomes" id="UP000663838"/>
    </source>
</evidence>
<dbReference type="EMBL" id="CAJNYV010005759">
    <property type="protein sequence ID" value="CAF3778053.1"/>
    <property type="molecule type" value="Genomic_DNA"/>
</dbReference>
<sequence>MGVVYRALPFQDVSSNWKFTEGIVAKSGYNLIPQISLGIFTNFKDNKRLPSPNLNALELGKTTTFFLSSPSNESSGVL</sequence>
<comment type="caution">
    <text evidence="2">The sequence shown here is derived from an EMBL/GenBank/DDBJ whole genome shotgun (WGS) entry which is preliminary data.</text>
</comment>
<reference evidence="2" key="1">
    <citation type="submission" date="2021-02" db="EMBL/GenBank/DDBJ databases">
        <authorList>
            <person name="Nowell W R."/>
        </authorList>
    </citation>
    <scope>NUCLEOTIDE SEQUENCE</scope>
</reference>
<dbReference type="EMBL" id="CAJOBS010002953">
    <property type="protein sequence ID" value="CAF4840651.1"/>
    <property type="molecule type" value="Genomic_DNA"/>
</dbReference>
<feature type="non-terminal residue" evidence="2">
    <location>
        <position position="78"/>
    </location>
</feature>
<dbReference type="AlphaFoldDB" id="A0A821RB63"/>